<comment type="caution">
    <text evidence="2">The sequence shown here is derived from an EMBL/GenBank/DDBJ whole genome shotgun (WGS) entry which is preliminary data.</text>
</comment>
<gene>
    <name evidence="2" type="ORF">D3272_13775</name>
</gene>
<evidence type="ECO:0000313" key="3">
    <source>
        <dbReference type="Proteomes" id="UP000289411"/>
    </source>
</evidence>
<reference evidence="2 3" key="2">
    <citation type="submission" date="2019-02" db="EMBL/GenBank/DDBJ databases">
        <title>'Lichenibacterium ramalinii' gen. nov. sp. nov., 'Lichenibacterium minor' gen. nov. sp. nov.</title>
        <authorList>
            <person name="Pankratov T."/>
        </authorList>
    </citation>
    <scope>NUCLEOTIDE SEQUENCE [LARGE SCALE GENOMIC DNA]</scope>
    <source>
        <strain evidence="2 3">RmlP001</strain>
    </source>
</reference>
<protein>
    <recommendedName>
        <fullName evidence="4">Type II secretion system protein GspC N-terminal domain-containing protein</fullName>
    </recommendedName>
</protein>
<sequence length="176" mass="17776">MMRPAAAPTVASPRDWRRLAPGPRLAALALAGWTLLAAALAGADLAGGADADGGPEPAQAAPVPGTAAPSLAPILDRPLFSPSRRPEAAAPPTPLAAPPPPAPPRHDRQITLKGVFIDGPEAKAFVTSSDRPEGAWVSRGGTVNGWRVAAVLAGEIRLEADGEAFSASMTAAAGHR</sequence>
<name>A0A4Q2RCV2_9HYPH</name>
<accession>A0A4Q2RCV2</accession>
<evidence type="ECO:0000313" key="2">
    <source>
        <dbReference type="EMBL" id="RYB04094.1"/>
    </source>
</evidence>
<feature type="compositionally biased region" description="Pro residues" evidence="1">
    <location>
        <begin position="89"/>
        <end position="103"/>
    </location>
</feature>
<dbReference type="Proteomes" id="UP000289411">
    <property type="component" value="Unassembled WGS sequence"/>
</dbReference>
<keyword evidence="3" id="KW-1185">Reference proteome</keyword>
<dbReference type="RefSeq" id="WP_129219792.1">
    <property type="nucleotide sequence ID" value="NZ_QYBC01000011.1"/>
</dbReference>
<dbReference type="OrthoDB" id="8225508at2"/>
<organism evidence="2 3">
    <name type="scientific">Lichenibacterium ramalinae</name>
    <dbReference type="NCBI Taxonomy" id="2316527"/>
    <lineage>
        <taxon>Bacteria</taxon>
        <taxon>Pseudomonadati</taxon>
        <taxon>Pseudomonadota</taxon>
        <taxon>Alphaproteobacteria</taxon>
        <taxon>Hyphomicrobiales</taxon>
        <taxon>Lichenihabitantaceae</taxon>
        <taxon>Lichenibacterium</taxon>
    </lineage>
</organism>
<proteinExistence type="predicted"/>
<evidence type="ECO:0008006" key="4">
    <source>
        <dbReference type="Google" id="ProtNLM"/>
    </source>
</evidence>
<reference evidence="2 3" key="1">
    <citation type="submission" date="2018-09" db="EMBL/GenBank/DDBJ databases">
        <authorList>
            <person name="Grouzdev D.S."/>
            <person name="Krutkina M.S."/>
        </authorList>
    </citation>
    <scope>NUCLEOTIDE SEQUENCE [LARGE SCALE GENOMIC DNA]</scope>
    <source>
        <strain evidence="2 3">RmlP001</strain>
    </source>
</reference>
<dbReference type="EMBL" id="QYBC01000011">
    <property type="protein sequence ID" value="RYB04094.1"/>
    <property type="molecule type" value="Genomic_DNA"/>
</dbReference>
<feature type="region of interest" description="Disordered" evidence="1">
    <location>
        <begin position="75"/>
        <end position="108"/>
    </location>
</feature>
<dbReference type="AlphaFoldDB" id="A0A4Q2RCV2"/>
<evidence type="ECO:0000256" key="1">
    <source>
        <dbReference type="SAM" id="MobiDB-lite"/>
    </source>
</evidence>